<feature type="transmembrane region" description="Helical" evidence="6">
    <location>
        <begin position="63"/>
        <end position="82"/>
    </location>
</feature>
<feature type="region of interest" description="Disordered" evidence="5">
    <location>
        <begin position="286"/>
        <end position="308"/>
    </location>
</feature>
<evidence type="ECO:0000256" key="2">
    <source>
        <dbReference type="ARBA" id="ARBA00022692"/>
    </source>
</evidence>
<dbReference type="AlphaFoldDB" id="A0A370GAF2"/>
<sequence>MSHKKSLTYYMILLMLFIVPIFYFKTYIGPLPLSVEVITIPILVLVFIWDYINGRIKLNDLPIKWFAIAFGAFLVISIISMVKAVSYGPAVMEIARYLSYVFMFFIVAKVQFTKEQYRNFALSFGAAALLVGLFGVFQYIFNFSLNKAGLYALQEAKGRVDSTLINPNYYAGYLNIVIPSLFLFSVVYFKNKTAQLLMFVFYAIYVVNVILTYTRSAWMTMAAGFILVILIMPKTFVRNFFKPHILLAFIVMLVGVYFMPDVQSRTNSALYAMEELVFKKHSGAVSNGEHADGDNNDEPEVEQSPEDATTNKALVSRVTLWKTGWVMFKDNPILGVGMGNYYVRYKDFVTKYPELDIGYDEYSVHNSYLKVAAETGIFGILAFLMIYVVYYLRLAVLYFRQDTLGKVVAAGLFVGGATFMVQNLSNNLIFIPQLNVIFWILAGLGVAFLHQNQKQVN</sequence>
<feature type="transmembrane region" description="Helical" evidence="6">
    <location>
        <begin position="371"/>
        <end position="392"/>
    </location>
</feature>
<feature type="transmembrane region" description="Helical" evidence="6">
    <location>
        <begin position="30"/>
        <end position="51"/>
    </location>
</feature>
<evidence type="ECO:0000313" key="9">
    <source>
        <dbReference type="Proteomes" id="UP000255326"/>
    </source>
</evidence>
<keyword evidence="8" id="KW-0436">Ligase</keyword>
<organism evidence="8 9">
    <name type="scientific">Falsibacillus pallidus</name>
    <dbReference type="NCBI Taxonomy" id="493781"/>
    <lineage>
        <taxon>Bacteria</taxon>
        <taxon>Bacillati</taxon>
        <taxon>Bacillota</taxon>
        <taxon>Bacilli</taxon>
        <taxon>Bacillales</taxon>
        <taxon>Bacillaceae</taxon>
        <taxon>Falsibacillus</taxon>
    </lineage>
</organism>
<feature type="domain" description="O-antigen ligase-related" evidence="7">
    <location>
        <begin position="203"/>
        <end position="384"/>
    </location>
</feature>
<feature type="transmembrane region" description="Helical" evidence="6">
    <location>
        <begin position="428"/>
        <end position="449"/>
    </location>
</feature>
<dbReference type="PANTHER" id="PTHR37422:SF17">
    <property type="entry name" value="O-ANTIGEN LIGASE"/>
    <property type="match status" value="1"/>
</dbReference>
<dbReference type="InterPro" id="IPR007016">
    <property type="entry name" value="O-antigen_ligase-rel_domated"/>
</dbReference>
<dbReference type="InterPro" id="IPR051533">
    <property type="entry name" value="WaaL-like"/>
</dbReference>
<keyword evidence="4 6" id="KW-0472">Membrane</keyword>
<dbReference type="GO" id="GO:0016020">
    <property type="term" value="C:membrane"/>
    <property type="evidence" value="ECO:0007669"/>
    <property type="project" value="UniProtKB-SubCell"/>
</dbReference>
<evidence type="ECO:0000256" key="4">
    <source>
        <dbReference type="ARBA" id="ARBA00023136"/>
    </source>
</evidence>
<reference evidence="8 9" key="1">
    <citation type="submission" date="2018-07" db="EMBL/GenBank/DDBJ databases">
        <title>Genomic Encyclopedia of Type Strains, Phase IV (KMG-IV): sequencing the most valuable type-strain genomes for metagenomic binning, comparative biology and taxonomic classification.</title>
        <authorList>
            <person name="Goeker M."/>
        </authorList>
    </citation>
    <scope>NUCLEOTIDE SEQUENCE [LARGE SCALE GENOMIC DNA]</scope>
    <source>
        <strain evidence="8 9">DSM 25281</strain>
    </source>
</reference>
<evidence type="ECO:0000256" key="6">
    <source>
        <dbReference type="SAM" id="Phobius"/>
    </source>
</evidence>
<proteinExistence type="predicted"/>
<feature type="transmembrane region" description="Helical" evidence="6">
    <location>
        <begin position="244"/>
        <end position="260"/>
    </location>
</feature>
<protein>
    <submittedName>
        <fullName evidence="8">O-antigen ligase</fullName>
    </submittedName>
</protein>
<evidence type="ECO:0000256" key="5">
    <source>
        <dbReference type="SAM" id="MobiDB-lite"/>
    </source>
</evidence>
<keyword evidence="2 6" id="KW-0812">Transmembrane</keyword>
<feature type="compositionally biased region" description="Acidic residues" evidence="5">
    <location>
        <begin position="294"/>
        <end position="305"/>
    </location>
</feature>
<feature type="transmembrane region" description="Helical" evidence="6">
    <location>
        <begin position="196"/>
        <end position="213"/>
    </location>
</feature>
<dbReference type="Pfam" id="PF04932">
    <property type="entry name" value="Wzy_C"/>
    <property type="match status" value="1"/>
</dbReference>
<feature type="transmembrane region" description="Helical" evidence="6">
    <location>
        <begin position="119"/>
        <end position="141"/>
    </location>
</feature>
<comment type="subcellular location">
    <subcellularLocation>
        <location evidence="1">Membrane</location>
        <topology evidence="1">Multi-pass membrane protein</topology>
    </subcellularLocation>
</comment>
<keyword evidence="9" id="KW-1185">Reference proteome</keyword>
<feature type="transmembrane region" description="Helical" evidence="6">
    <location>
        <begin position="94"/>
        <end position="112"/>
    </location>
</feature>
<dbReference type="PANTHER" id="PTHR37422">
    <property type="entry name" value="TEICHURONIC ACID BIOSYNTHESIS PROTEIN TUAE"/>
    <property type="match status" value="1"/>
</dbReference>
<evidence type="ECO:0000256" key="3">
    <source>
        <dbReference type="ARBA" id="ARBA00022989"/>
    </source>
</evidence>
<dbReference type="OrthoDB" id="9806320at2"/>
<dbReference type="Proteomes" id="UP000255326">
    <property type="component" value="Unassembled WGS sequence"/>
</dbReference>
<dbReference type="RefSeq" id="WP_114746543.1">
    <property type="nucleotide sequence ID" value="NZ_QQAY01000012.1"/>
</dbReference>
<feature type="transmembrane region" description="Helical" evidence="6">
    <location>
        <begin position="404"/>
        <end position="422"/>
    </location>
</feature>
<dbReference type="GO" id="GO:0016874">
    <property type="term" value="F:ligase activity"/>
    <property type="evidence" value="ECO:0007669"/>
    <property type="project" value="UniProtKB-KW"/>
</dbReference>
<feature type="transmembrane region" description="Helical" evidence="6">
    <location>
        <begin position="219"/>
        <end position="237"/>
    </location>
</feature>
<feature type="transmembrane region" description="Helical" evidence="6">
    <location>
        <begin position="170"/>
        <end position="189"/>
    </location>
</feature>
<evidence type="ECO:0000313" key="8">
    <source>
        <dbReference type="EMBL" id="RDI40156.1"/>
    </source>
</evidence>
<evidence type="ECO:0000259" key="7">
    <source>
        <dbReference type="Pfam" id="PF04932"/>
    </source>
</evidence>
<feature type="transmembrane region" description="Helical" evidence="6">
    <location>
        <begin position="7"/>
        <end position="24"/>
    </location>
</feature>
<keyword evidence="3 6" id="KW-1133">Transmembrane helix</keyword>
<accession>A0A370GAF2</accession>
<name>A0A370GAF2_9BACI</name>
<comment type="caution">
    <text evidence="8">The sequence shown here is derived from an EMBL/GenBank/DDBJ whole genome shotgun (WGS) entry which is preliminary data.</text>
</comment>
<evidence type="ECO:0000256" key="1">
    <source>
        <dbReference type="ARBA" id="ARBA00004141"/>
    </source>
</evidence>
<gene>
    <name evidence="8" type="ORF">DFR59_11272</name>
</gene>
<dbReference type="EMBL" id="QQAY01000012">
    <property type="protein sequence ID" value="RDI40156.1"/>
    <property type="molecule type" value="Genomic_DNA"/>
</dbReference>